<feature type="compositionally biased region" description="Low complexity" evidence="1">
    <location>
        <begin position="131"/>
        <end position="149"/>
    </location>
</feature>
<gene>
    <name evidence="3" type="ORF">AAFF_G00378590</name>
</gene>
<dbReference type="Pfam" id="PF22938">
    <property type="entry name" value="Integrase_p58_C"/>
    <property type="match status" value="1"/>
</dbReference>
<dbReference type="Proteomes" id="UP001221898">
    <property type="component" value="Unassembled WGS sequence"/>
</dbReference>
<evidence type="ECO:0000313" key="4">
    <source>
        <dbReference type="Proteomes" id="UP001221898"/>
    </source>
</evidence>
<feature type="region of interest" description="Disordered" evidence="1">
    <location>
        <begin position="1"/>
        <end position="32"/>
    </location>
</feature>
<comment type="caution">
    <text evidence="3">The sequence shown here is derived from an EMBL/GenBank/DDBJ whole genome shotgun (WGS) entry which is preliminary data.</text>
</comment>
<evidence type="ECO:0000256" key="1">
    <source>
        <dbReference type="SAM" id="MobiDB-lite"/>
    </source>
</evidence>
<feature type="compositionally biased region" description="Polar residues" evidence="1">
    <location>
        <begin position="1"/>
        <end position="13"/>
    </location>
</feature>
<proteinExistence type="predicted"/>
<evidence type="ECO:0000313" key="3">
    <source>
        <dbReference type="EMBL" id="KAJ8401542.1"/>
    </source>
</evidence>
<name>A0AAD7SFU2_9TELE</name>
<reference evidence="3" key="1">
    <citation type="journal article" date="2023" name="Science">
        <title>Genome structures resolve the early diversification of teleost fishes.</title>
        <authorList>
            <person name="Parey E."/>
            <person name="Louis A."/>
            <person name="Montfort J."/>
            <person name="Bouchez O."/>
            <person name="Roques C."/>
            <person name="Iampietro C."/>
            <person name="Lluch J."/>
            <person name="Castinel A."/>
            <person name="Donnadieu C."/>
            <person name="Desvignes T."/>
            <person name="Floi Bucao C."/>
            <person name="Jouanno E."/>
            <person name="Wen M."/>
            <person name="Mejri S."/>
            <person name="Dirks R."/>
            <person name="Jansen H."/>
            <person name="Henkel C."/>
            <person name="Chen W.J."/>
            <person name="Zahm M."/>
            <person name="Cabau C."/>
            <person name="Klopp C."/>
            <person name="Thompson A.W."/>
            <person name="Robinson-Rechavi M."/>
            <person name="Braasch I."/>
            <person name="Lecointre G."/>
            <person name="Bobe J."/>
            <person name="Postlethwait J.H."/>
            <person name="Berthelot C."/>
            <person name="Roest Crollius H."/>
            <person name="Guiguen Y."/>
        </authorList>
    </citation>
    <scope>NUCLEOTIDE SEQUENCE</scope>
    <source>
        <strain evidence="3">NC1722</strain>
    </source>
</reference>
<organism evidence="3 4">
    <name type="scientific">Aldrovandia affinis</name>
    <dbReference type="NCBI Taxonomy" id="143900"/>
    <lineage>
        <taxon>Eukaryota</taxon>
        <taxon>Metazoa</taxon>
        <taxon>Chordata</taxon>
        <taxon>Craniata</taxon>
        <taxon>Vertebrata</taxon>
        <taxon>Euteleostomi</taxon>
        <taxon>Actinopterygii</taxon>
        <taxon>Neopterygii</taxon>
        <taxon>Teleostei</taxon>
        <taxon>Notacanthiformes</taxon>
        <taxon>Halosauridae</taxon>
        <taxon>Aldrovandia</taxon>
    </lineage>
</organism>
<feature type="region of interest" description="Disordered" evidence="1">
    <location>
        <begin position="131"/>
        <end position="180"/>
    </location>
</feature>
<evidence type="ECO:0000259" key="2">
    <source>
        <dbReference type="Pfam" id="PF22938"/>
    </source>
</evidence>
<accession>A0AAD7SFU2</accession>
<sequence length="180" mass="19925">MESSHCTPASLSCSGVDLVSPPPEPEVEGGPEVDHLRRLQERLKVIHDFTRQAQARSGIKQKRAYDRVWIFCPSQTKGVSPKLRSSWRRPGEVLQRLSDIVYRVRMSGRGWEVVLHQDRLAPYRPLAQAAAEAAGESPRPLSPRDSLSAPGGGRRSTPRRCRAPPHLNDYVLDSGVAGDS</sequence>
<feature type="domain" description="Integrase p58-like C-terminal" evidence="2">
    <location>
        <begin position="90"/>
        <end position="122"/>
    </location>
</feature>
<keyword evidence="4" id="KW-1185">Reference proteome</keyword>
<dbReference type="EMBL" id="JAINUG010000069">
    <property type="protein sequence ID" value="KAJ8401542.1"/>
    <property type="molecule type" value="Genomic_DNA"/>
</dbReference>
<dbReference type="InterPro" id="IPR054465">
    <property type="entry name" value="Integrase_p58-like_C"/>
</dbReference>
<dbReference type="AlphaFoldDB" id="A0AAD7SFU2"/>
<protein>
    <recommendedName>
        <fullName evidence="2">Integrase p58-like C-terminal domain-containing protein</fullName>
    </recommendedName>
</protein>